<evidence type="ECO:0000259" key="7">
    <source>
        <dbReference type="Pfam" id="PF18052"/>
    </source>
</evidence>
<dbReference type="Proteomes" id="UP001154282">
    <property type="component" value="Unassembled WGS sequence"/>
</dbReference>
<feature type="domain" description="R13L1/DRL21-like LRR repeat region" evidence="9">
    <location>
        <begin position="923"/>
        <end position="969"/>
    </location>
</feature>
<dbReference type="GO" id="GO:0043531">
    <property type="term" value="F:ADP binding"/>
    <property type="evidence" value="ECO:0007669"/>
    <property type="project" value="InterPro"/>
</dbReference>
<keyword evidence="3" id="KW-0547">Nucleotide-binding</keyword>
<dbReference type="InterPro" id="IPR036388">
    <property type="entry name" value="WH-like_DNA-bd_sf"/>
</dbReference>
<feature type="domain" description="R13L1/DRL21-like LRR repeat region" evidence="9">
    <location>
        <begin position="862"/>
        <end position="908"/>
    </location>
</feature>
<keyword evidence="11" id="KW-1185">Reference proteome</keyword>
<evidence type="ECO:0000259" key="9">
    <source>
        <dbReference type="Pfam" id="PF25019"/>
    </source>
</evidence>
<gene>
    <name evidence="10" type="ORF">LITE_LOCUS21619</name>
</gene>
<evidence type="ECO:0000259" key="8">
    <source>
        <dbReference type="Pfam" id="PF23559"/>
    </source>
</evidence>
<dbReference type="GO" id="GO:0006952">
    <property type="term" value="P:defense response"/>
    <property type="evidence" value="ECO:0007669"/>
    <property type="project" value="UniProtKB-KW"/>
</dbReference>
<evidence type="ECO:0000256" key="2">
    <source>
        <dbReference type="ARBA" id="ARBA00022737"/>
    </source>
</evidence>
<dbReference type="Gene3D" id="1.20.5.4130">
    <property type="match status" value="1"/>
</dbReference>
<proteinExistence type="predicted"/>
<dbReference type="PANTHER" id="PTHR36766:SF35">
    <property type="entry name" value="DISEASE RESISTANCE PROTEIN RGA3"/>
    <property type="match status" value="1"/>
</dbReference>
<comment type="caution">
    <text evidence="10">The sequence shown here is derived from an EMBL/GenBank/DDBJ whole genome shotgun (WGS) entry which is preliminary data.</text>
</comment>
<dbReference type="InterPro" id="IPR042197">
    <property type="entry name" value="Apaf_helical"/>
</dbReference>
<dbReference type="Gene3D" id="1.10.8.430">
    <property type="entry name" value="Helical domain of apoptotic protease-activating factors"/>
    <property type="match status" value="1"/>
</dbReference>
<dbReference type="InterPro" id="IPR002182">
    <property type="entry name" value="NB-ARC"/>
</dbReference>
<keyword evidence="2" id="KW-0677">Repeat</keyword>
<dbReference type="GO" id="GO:0051707">
    <property type="term" value="P:response to other organism"/>
    <property type="evidence" value="ECO:0007669"/>
    <property type="project" value="UniProtKB-ARBA"/>
</dbReference>
<dbReference type="EMBL" id="CAMGYJ010000006">
    <property type="protein sequence ID" value="CAI0428383.1"/>
    <property type="molecule type" value="Genomic_DNA"/>
</dbReference>
<evidence type="ECO:0000313" key="11">
    <source>
        <dbReference type="Proteomes" id="UP001154282"/>
    </source>
</evidence>
<feature type="domain" description="NB-ARC" evidence="6">
    <location>
        <begin position="185"/>
        <end position="367"/>
    </location>
</feature>
<protein>
    <submittedName>
        <fullName evidence="10">Uncharacterized protein</fullName>
    </submittedName>
</protein>
<dbReference type="Pfam" id="PF00931">
    <property type="entry name" value="NB-ARC"/>
    <property type="match status" value="1"/>
</dbReference>
<feature type="domain" description="Disease resistance N-terminal" evidence="7">
    <location>
        <begin position="12"/>
        <end position="92"/>
    </location>
</feature>
<dbReference type="Pfam" id="PF18052">
    <property type="entry name" value="Rx_N"/>
    <property type="match status" value="1"/>
</dbReference>
<organism evidence="10 11">
    <name type="scientific">Linum tenue</name>
    <dbReference type="NCBI Taxonomy" id="586396"/>
    <lineage>
        <taxon>Eukaryota</taxon>
        <taxon>Viridiplantae</taxon>
        <taxon>Streptophyta</taxon>
        <taxon>Embryophyta</taxon>
        <taxon>Tracheophyta</taxon>
        <taxon>Spermatophyta</taxon>
        <taxon>Magnoliopsida</taxon>
        <taxon>eudicotyledons</taxon>
        <taxon>Gunneridae</taxon>
        <taxon>Pentapetalae</taxon>
        <taxon>rosids</taxon>
        <taxon>fabids</taxon>
        <taxon>Malpighiales</taxon>
        <taxon>Linaceae</taxon>
        <taxon>Linum</taxon>
    </lineage>
</organism>
<dbReference type="InterPro" id="IPR056789">
    <property type="entry name" value="LRR_R13L1-DRL21"/>
</dbReference>
<name>A0AAV0L5Q5_9ROSI</name>
<dbReference type="SUPFAM" id="SSF52047">
    <property type="entry name" value="RNI-like"/>
    <property type="match status" value="1"/>
</dbReference>
<dbReference type="InterPro" id="IPR027417">
    <property type="entry name" value="P-loop_NTPase"/>
</dbReference>
<feature type="domain" description="Disease resistance protein winged helix" evidence="8">
    <location>
        <begin position="452"/>
        <end position="517"/>
    </location>
</feature>
<keyword evidence="4" id="KW-0611">Plant defense</keyword>
<sequence>MAAETILIPVAKQVLSKASDLALEQIGLLRSFKPELRKLKDTVSTIQAVLHDAQEKQFHNRQVRDWLEKLSDVMYDADDILDDLATEARRKAVLATTDEDDDGRGTTKSTTTTCWSLVCFLFSSLPKELLYELEMARAIKAIREKLDAISKDKETLHLEVHTTEAEAFLSRETDSCPPTIVVGREDDKQNIIKLLLSSNHEATISVVTIVGMGGLGKTTLAQLVFDDDQVNDHFDIKAWVYVSQRFDVKVILRKMLRSIDCRIEADSELDDLQAKFREKIKGRRFLFVLDDVWEESNPNWETLGKYLTKGEPGSKVLVTTRSTKVAEVSGGALRSEACTSIVEPYHLKGLSEEESWNLLVRKALPREVLRDPQVQEIGKQILEKCDGVPLAVSAIASVLADSKDPKTEWPSFLQKGLSSILKGEEDPIMSVLLLSFNHLPSYMKNCFIYCKLFPKGYEFDIKMLVQFWVIHKYIETEDEGFDCFKTLWGRSFFQEVVMDDLGNMSTCRMHDLMHDLVDSMGGEKIMRSSDSICLENISLTTCHLAITGDRNDGSREDYYGDHEPGNPCKVRTLICLKNLSNKELKQICRNFLRLRVLVIIEGSNSECNASSLDASLILSSVHKLKHLRYLGLGGSGGEKIPNSVATLVNMQVLKLVDFWRLKELPRDIKTLVNLKHLELDSEYVVLNHVPKGIGELKFLQTLSTFVVGKTVGAGLDELKGLNALSGKLTIEGLAHANTPREGVYVLKEKLYLQSLVLDWGRDCDRDVDGVTLLSTRDEGMLEMLWPHSNLKSLMIRGGGVYQGAKLPNWLSGLTSLVEFSLIDCKRFEYLPQLHQMFSLIKLTIQNCPLLKGISHDGDGGVYQGAKLPNWLSGLANLVEFSWIDCKRCEYLPQLHQMSSLKKLTIKKCPLLKDISHDGGSGVYQSAKLPSWLSGLANLVEFSLIDCKRCEYMPQLHQMSSLKKLTIQNCPLLKGISHDGYHGDYNSMENSATKEEDDNWPRFHCLSSLCIKGCPMLTRLPTFPTLEGELQLDNVSLAPFARTIKMKMRRGGVDYLEGYSYDDTNIHPLLPPPSASSSSALIHPLSNLTKLALSDMDDDLESLSHHDFKNCLISIQDLTIEQCGRGVKLPGSLCSSIYLIDIALFRCKMVEYLPPLHELPSLKMLTIADCPNLKGCWWKKQQGNNDESSYHDYYNFDPSMEEEEVVKEGEEATEEDWPHFLRLSYLSIRCCPKLTRIPLFPTLEGGLLLEKTSGQALVRTMKMKAVVVAAVPHHHVDSQQHSATTATTTTTSPSSSLRTALVAPLSKLKEMIIAGIDDLESLPEEGICNLTSLQEFVIWECPRLASLPPAMRHLTSLPSLRVNDCEKLTERCKEEDWPNISHIPYILLNYKELQNLGTEVFLFSSAIYYAIQSLLTKLSFFPPSCMDRRATMIEAARCYALPLL</sequence>
<dbReference type="Gene3D" id="1.10.10.10">
    <property type="entry name" value="Winged helix-like DNA-binding domain superfamily/Winged helix DNA-binding domain"/>
    <property type="match status" value="1"/>
</dbReference>
<dbReference type="Gene3D" id="3.80.10.10">
    <property type="entry name" value="Ribonuclease Inhibitor"/>
    <property type="match status" value="4"/>
</dbReference>
<evidence type="ECO:0000259" key="6">
    <source>
        <dbReference type="Pfam" id="PF00931"/>
    </source>
</evidence>
<dbReference type="InterPro" id="IPR058922">
    <property type="entry name" value="WHD_DRP"/>
</dbReference>
<feature type="domain" description="R13L1/DRL21-like LRR repeat region" evidence="9">
    <location>
        <begin position="715"/>
        <end position="847"/>
    </location>
</feature>
<evidence type="ECO:0000256" key="5">
    <source>
        <dbReference type="ARBA" id="ARBA00022840"/>
    </source>
</evidence>
<dbReference type="PRINTS" id="PR00364">
    <property type="entry name" value="DISEASERSIST"/>
</dbReference>
<evidence type="ECO:0000313" key="10">
    <source>
        <dbReference type="EMBL" id="CAI0428383.1"/>
    </source>
</evidence>
<evidence type="ECO:0000256" key="3">
    <source>
        <dbReference type="ARBA" id="ARBA00022741"/>
    </source>
</evidence>
<evidence type="ECO:0000256" key="1">
    <source>
        <dbReference type="ARBA" id="ARBA00022614"/>
    </source>
</evidence>
<dbReference type="SUPFAM" id="SSF52540">
    <property type="entry name" value="P-loop containing nucleoside triphosphate hydrolases"/>
    <property type="match status" value="1"/>
</dbReference>
<dbReference type="InterPro" id="IPR041118">
    <property type="entry name" value="Rx_N"/>
</dbReference>
<dbReference type="PANTHER" id="PTHR36766">
    <property type="entry name" value="PLANT BROAD-SPECTRUM MILDEW RESISTANCE PROTEIN RPW8"/>
    <property type="match status" value="1"/>
</dbReference>
<accession>A0AAV0L5Q5</accession>
<dbReference type="Gene3D" id="3.40.50.300">
    <property type="entry name" value="P-loop containing nucleotide triphosphate hydrolases"/>
    <property type="match status" value="1"/>
</dbReference>
<dbReference type="Pfam" id="PF23559">
    <property type="entry name" value="WHD_DRP"/>
    <property type="match status" value="1"/>
</dbReference>
<dbReference type="InterPro" id="IPR032675">
    <property type="entry name" value="LRR_dom_sf"/>
</dbReference>
<dbReference type="SUPFAM" id="SSF52058">
    <property type="entry name" value="L domain-like"/>
    <property type="match status" value="1"/>
</dbReference>
<evidence type="ECO:0000256" key="4">
    <source>
        <dbReference type="ARBA" id="ARBA00022821"/>
    </source>
</evidence>
<keyword evidence="1" id="KW-0433">Leucine-rich repeat</keyword>
<dbReference type="Pfam" id="PF25019">
    <property type="entry name" value="LRR_R13L1-DRL21"/>
    <property type="match status" value="3"/>
</dbReference>
<keyword evidence="5" id="KW-0067">ATP-binding</keyword>
<dbReference type="FunFam" id="3.40.50.300:FF:001091">
    <property type="entry name" value="Probable disease resistance protein At1g61300"/>
    <property type="match status" value="1"/>
</dbReference>
<dbReference type="GO" id="GO:0005524">
    <property type="term" value="F:ATP binding"/>
    <property type="evidence" value="ECO:0007669"/>
    <property type="project" value="UniProtKB-KW"/>
</dbReference>
<reference evidence="10" key="1">
    <citation type="submission" date="2022-08" db="EMBL/GenBank/DDBJ databases">
        <authorList>
            <person name="Gutierrez-Valencia J."/>
        </authorList>
    </citation>
    <scope>NUCLEOTIDE SEQUENCE</scope>
</reference>